<dbReference type="Proteomes" id="UP000243006">
    <property type="component" value="Unassembled WGS sequence"/>
</dbReference>
<dbReference type="GO" id="GO:0008582">
    <property type="term" value="P:regulation of synaptic assembly at neuromuscular junction"/>
    <property type="evidence" value="ECO:0007669"/>
    <property type="project" value="TreeGrafter"/>
</dbReference>
<comment type="caution">
    <text evidence="2">The sequence shown here is derived from an EMBL/GenBank/DDBJ whole genome shotgun (WGS) entry which is preliminary data.</text>
</comment>
<feature type="non-terminal residue" evidence="2">
    <location>
        <position position="181"/>
    </location>
</feature>
<organism evidence="2 3">
    <name type="scientific">Trichinella nativa</name>
    <dbReference type="NCBI Taxonomy" id="6335"/>
    <lineage>
        <taxon>Eukaryota</taxon>
        <taxon>Metazoa</taxon>
        <taxon>Ecdysozoa</taxon>
        <taxon>Nematoda</taxon>
        <taxon>Enoplea</taxon>
        <taxon>Dorylaimia</taxon>
        <taxon>Trichinellida</taxon>
        <taxon>Trichinellidae</taxon>
        <taxon>Trichinella</taxon>
    </lineage>
</organism>
<feature type="non-terminal residue" evidence="2">
    <location>
        <position position="1"/>
    </location>
</feature>
<dbReference type="GO" id="GO:0005634">
    <property type="term" value="C:nucleus"/>
    <property type="evidence" value="ECO:0007669"/>
    <property type="project" value="TreeGrafter"/>
</dbReference>
<feature type="region of interest" description="Disordered" evidence="1">
    <location>
        <begin position="108"/>
        <end position="130"/>
    </location>
</feature>
<sequence length="181" mass="20071">EKQIASPNECRQWKMAMATFQSGQDSAGLRIRAAPSLRANQVGLIPARATVFFVAELTNRDGLWLQLSDESAQTFRNDRRPARSWVMQYHDPLRKQLLVRDFDSTNPLPIDGQSIDDDDDGPPVSSFTSSSSSRSVVIACEEVYVVRRRGSETNGVAVHARPDKGSRVLDTVAVGQRLQSI</sequence>
<dbReference type="EMBL" id="LVZM01018057">
    <property type="protein sequence ID" value="OUC42141.1"/>
    <property type="molecule type" value="Genomic_DNA"/>
</dbReference>
<dbReference type="GO" id="GO:0007411">
    <property type="term" value="P:axon guidance"/>
    <property type="evidence" value="ECO:0007669"/>
    <property type="project" value="TreeGrafter"/>
</dbReference>
<evidence type="ECO:0000313" key="2">
    <source>
        <dbReference type="EMBL" id="OUC42141.1"/>
    </source>
</evidence>
<accession>A0A1Y3EAY7</accession>
<dbReference type="GO" id="GO:0005886">
    <property type="term" value="C:plasma membrane"/>
    <property type="evidence" value="ECO:0007669"/>
    <property type="project" value="TreeGrafter"/>
</dbReference>
<evidence type="ECO:0000313" key="3">
    <source>
        <dbReference type="Proteomes" id="UP000243006"/>
    </source>
</evidence>
<proteinExistence type="predicted"/>
<dbReference type="AlphaFoldDB" id="A0A1Y3EAY7"/>
<evidence type="ECO:0000256" key="1">
    <source>
        <dbReference type="SAM" id="MobiDB-lite"/>
    </source>
</evidence>
<reference evidence="2 3" key="1">
    <citation type="submission" date="2015-04" db="EMBL/GenBank/DDBJ databases">
        <title>Draft genome of the roundworm Trichinella nativa.</title>
        <authorList>
            <person name="Mitreva M."/>
        </authorList>
    </citation>
    <scope>NUCLEOTIDE SEQUENCE [LARGE SCALE GENOMIC DNA]</scope>
    <source>
        <strain evidence="2 3">ISS45</strain>
    </source>
</reference>
<protein>
    <submittedName>
        <fullName evidence="2">Uncharacterized protein</fullName>
    </submittedName>
</protein>
<gene>
    <name evidence="2" type="ORF">D917_10418</name>
</gene>
<name>A0A1Y3EAY7_9BILA</name>
<dbReference type="PANTHER" id="PTHR45943">
    <property type="entry name" value="E3 UBIQUITIN-PROTEIN LIGASE MYCBP2"/>
    <property type="match status" value="1"/>
</dbReference>
<dbReference type="PANTHER" id="PTHR45943:SF1">
    <property type="entry name" value="E3 UBIQUITIN-PROTEIN LIGASE MYCBP2"/>
    <property type="match status" value="1"/>
</dbReference>
<dbReference type="GO" id="GO:0061630">
    <property type="term" value="F:ubiquitin protein ligase activity"/>
    <property type="evidence" value="ECO:0007669"/>
    <property type="project" value="TreeGrafter"/>
</dbReference>